<feature type="compositionally biased region" description="Polar residues" evidence="1">
    <location>
        <begin position="210"/>
        <end position="225"/>
    </location>
</feature>
<feature type="compositionally biased region" description="Basic residues" evidence="1">
    <location>
        <begin position="50"/>
        <end position="60"/>
    </location>
</feature>
<sequence length="225" mass="25799">MPSFSRKRTYSVHHDKSMSGLPVSPSMMSISSRNRAAAMATTASRSGPGGRRHKKTRFKKPPGATPGKGGRHKEQHLLTSELQELIPAQPVPNEAELNHLFAKMVDELGLNREIMWKLPPEKKWQLYLSRNKKEESPEEKKEESPEEKKEESPEEKKEESPEEKKEESLDEKKEKLPEKNKEESPEENKEELLEEKKKKLPEENKEEDSTSNAESSLTEAKNSEE</sequence>
<organism evidence="2">
    <name type="scientific">Amphimedon queenslandica</name>
    <name type="common">Sponge</name>
    <dbReference type="NCBI Taxonomy" id="400682"/>
    <lineage>
        <taxon>Eukaryota</taxon>
        <taxon>Metazoa</taxon>
        <taxon>Porifera</taxon>
        <taxon>Demospongiae</taxon>
        <taxon>Heteroscleromorpha</taxon>
        <taxon>Haplosclerida</taxon>
        <taxon>Niphatidae</taxon>
        <taxon>Amphimedon</taxon>
    </lineage>
</organism>
<accession>A0A1X7V1H6</accession>
<evidence type="ECO:0008006" key="3">
    <source>
        <dbReference type="Google" id="ProtNLM"/>
    </source>
</evidence>
<name>A0A1X7V1H6_AMPQE</name>
<dbReference type="InParanoid" id="A0A1X7V1H6"/>
<feature type="compositionally biased region" description="Basic residues" evidence="1">
    <location>
        <begin position="1"/>
        <end position="11"/>
    </location>
</feature>
<feature type="region of interest" description="Disordered" evidence="1">
    <location>
        <begin position="119"/>
        <end position="225"/>
    </location>
</feature>
<dbReference type="OrthoDB" id="1104827at2759"/>
<protein>
    <recommendedName>
        <fullName evidence="3">Formin GTPase-binding domain-containing protein</fullName>
    </recommendedName>
</protein>
<dbReference type="EnsemblMetazoa" id="Aqu2.1.33437_001">
    <property type="protein sequence ID" value="Aqu2.1.33437_001"/>
    <property type="gene ID" value="Aqu2.1.33437"/>
</dbReference>
<dbReference type="STRING" id="400682.A0A1X7V1H6"/>
<evidence type="ECO:0000313" key="2">
    <source>
        <dbReference type="EnsemblMetazoa" id="Aqu2.1.33437_001"/>
    </source>
</evidence>
<evidence type="ECO:0000256" key="1">
    <source>
        <dbReference type="SAM" id="MobiDB-lite"/>
    </source>
</evidence>
<proteinExistence type="predicted"/>
<reference evidence="2" key="1">
    <citation type="submission" date="2017-05" db="UniProtKB">
        <authorList>
            <consortium name="EnsemblMetazoa"/>
        </authorList>
    </citation>
    <scope>IDENTIFICATION</scope>
</reference>
<feature type="compositionally biased region" description="Basic and acidic residues" evidence="1">
    <location>
        <begin position="131"/>
        <end position="203"/>
    </location>
</feature>
<feature type="compositionally biased region" description="Low complexity" evidence="1">
    <location>
        <begin position="31"/>
        <end position="46"/>
    </location>
</feature>
<feature type="region of interest" description="Disordered" evidence="1">
    <location>
        <begin position="1"/>
        <end position="78"/>
    </location>
</feature>
<dbReference type="AlphaFoldDB" id="A0A1X7V1H6"/>